<evidence type="ECO:0008006" key="3">
    <source>
        <dbReference type="Google" id="ProtNLM"/>
    </source>
</evidence>
<dbReference type="Proteomes" id="UP000824969">
    <property type="component" value="Chromosome"/>
</dbReference>
<accession>A0ABM7H963</accession>
<protein>
    <recommendedName>
        <fullName evidence="3">Plant Basic Secretory Protein</fullName>
    </recommendedName>
</protein>
<gene>
    <name evidence="1" type="ORF">MchiMG62_24180</name>
</gene>
<name>A0ABM7H963_9EURY</name>
<organism evidence="1 2">
    <name type="scientific">Methanoculleus chikugoensis</name>
    <dbReference type="NCBI Taxonomy" id="118126"/>
    <lineage>
        <taxon>Archaea</taxon>
        <taxon>Methanobacteriati</taxon>
        <taxon>Methanobacteriota</taxon>
        <taxon>Stenosarchaea group</taxon>
        <taxon>Methanomicrobia</taxon>
        <taxon>Methanomicrobiales</taxon>
        <taxon>Methanomicrobiaceae</taxon>
        <taxon>Methanoculleus</taxon>
    </lineage>
</organism>
<dbReference type="EMBL" id="AP019781">
    <property type="protein sequence ID" value="BBL69237.1"/>
    <property type="molecule type" value="Genomic_DNA"/>
</dbReference>
<sequence>MPGGFAGAAPGETPRFISTRTHAHPMPHFDLFFKTEDLRRRLEPHLNLILPFFEFTVRTGTPEVRYFDQKDPMWKEFPFPVPDGTVYVFDDEIPARALGGGMQNRASIRVTREDTDDEALVLRIWHEILHAIGQPADDMARRTGEWQSVSERLVWAAWQSLSRPLDVPFWHRKFYAWLTERAASGVGGR</sequence>
<evidence type="ECO:0000313" key="2">
    <source>
        <dbReference type="Proteomes" id="UP000824969"/>
    </source>
</evidence>
<keyword evidence="2" id="KW-1185">Reference proteome</keyword>
<reference evidence="1 2" key="1">
    <citation type="submission" date="2019-06" db="EMBL/GenBank/DDBJ databases">
        <title>Complete genome sequence of Methanoculleus chikugoensis strain MG62.</title>
        <authorList>
            <person name="Asakawa S."/>
            <person name="Dianou D."/>
        </authorList>
    </citation>
    <scope>NUCLEOTIDE SEQUENCE [LARGE SCALE GENOMIC DNA]</scope>
    <source>
        <strain evidence="1 2">MG62</strain>
    </source>
</reference>
<evidence type="ECO:0000313" key="1">
    <source>
        <dbReference type="EMBL" id="BBL69237.1"/>
    </source>
</evidence>
<proteinExistence type="predicted"/>